<evidence type="ECO:0000259" key="1">
    <source>
        <dbReference type="Pfam" id="PF04986"/>
    </source>
</evidence>
<evidence type="ECO:0000313" key="2">
    <source>
        <dbReference type="EMBL" id="MDR6413272.1"/>
    </source>
</evidence>
<reference evidence="2 3" key="1">
    <citation type="submission" date="2023-07" db="EMBL/GenBank/DDBJ databases">
        <title>Sorghum-associated microbial communities from plants grown in Nebraska, USA.</title>
        <authorList>
            <person name="Schachtman D."/>
        </authorList>
    </citation>
    <scope>NUCLEOTIDE SEQUENCE [LARGE SCALE GENOMIC DNA]</scope>
    <source>
        <strain evidence="2 3">DS1316</strain>
    </source>
</reference>
<evidence type="ECO:0000313" key="3">
    <source>
        <dbReference type="Proteomes" id="UP001264340"/>
    </source>
</evidence>
<dbReference type="Proteomes" id="UP001264340">
    <property type="component" value="Unassembled WGS sequence"/>
</dbReference>
<organism evidence="2 3">
    <name type="scientific">Paraburkholderia terricola</name>
    <dbReference type="NCBI Taxonomy" id="169427"/>
    <lineage>
        <taxon>Bacteria</taxon>
        <taxon>Pseudomonadati</taxon>
        <taxon>Pseudomonadota</taxon>
        <taxon>Betaproteobacteria</taxon>
        <taxon>Burkholderiales</taxon>
        <taxon>Burkholderiaceae</taxon>
        <taxon>Paraburkholderia</taxon>
    </lineage>
</organism>
<dbReference type="InterPro" id="IPR007069">
    <property type="entry name" value="Transposase_32"/>
</dbReference>
<keyword evidence="3" id="KW-1185">Reference proteome</keyword>
<dbReference type="EMBL" id="JAVDRP010000047">
    <property type="protein sequence ID" value="MDR6413272.1"/>
    <property type="molecule type" value="Genomic_DNA"/>
</dbReference>
<proteinExistence type="predicted"/>
<comment type="caution">
    <text evidence="2">The sequence shown here is derived from an EMBL/GenBank/DDBJ whole genome shotgun (WGS) entry which is preliminary data.</text>
</comment>
<feature type="domain" description="Transposase IS801/IS1294" evidence="1">
    <location>
        <begin position="2"/>
        <end position="93"/>
    </location>
</feature>
<protein>
    <recommendedName>
        <fullName evidence="1">Transposase IS801/IS1294 domain-containing protein</fullName>
    </recommendedName>
</protein>
<accession>A0ABU1M2L9</accession>
<dbReference type="Pfam" id="PF04986">
    <property type="entry name" value="Y2_Tnp"/>
    <property type="match status" value="1"/>
</dbReference>
<name>A0ABU1M2L9_9BURK</name>
<sequence>MLSRLFRRRFLEALADAHRRGALLFFGDYAALADSAVFSQWLAPLRACAWSVYAKRPFAGPEAVLAYFSRYTHRIPIFNQRLLAFVERSVSFR</sequence>
<gene>
    <name evidence="2" type="ORF">J2804_006714</name>
</gene>